<comment type="caution">
    <text evidence="1">The sequence shown here is derived from an EMBL/GenBank/DDBJ whole genome shotgun (WGS) entry which is preliminary data.</text>
</comment>
<protein>
    <submittedName>
        <fullName evidence="1">Uncharacterized protein</fullName>
    </submittedName>
</protein>
<evidence type="ECO:0000313" key="2">
    <source>
        <dbReference type="Proteomes" id="UP001159179"/>
    </source>
</evidence>
<dbReference type="SUPFAM" id="SSF75632">
    <property type="entry name" value="Cullin homology domain"/>
    <property type="match status" value="1"/>
</dbReference>
<dbReference type="InterPro" id="IPR036317">
    <property type="entry name" value="Cullin_homology_sf"/>
</dbReference>
<gene>
    <name evidence="1" type="ORF">P5X88_06625</name>
</gene>
<accession>A0AAW6STB2</accession>
<dbReference type="Proteomes" id="UP001159179">
    <property type="component" value="Unassembled WGS sequence"/>
</dbReference>
<organism evidence="1 2">
    <name type="scientific">Heyndrickxia oleronia</name>
    <dbReference type="NCBI Taxonomy" id="38875"/>
    <lineage>
        <taxon>Bacteria</taxon>
        <taxon>Bacillati</taxon>
        <taxon>Bacillota</taxon>
        <taxon>Bacilli</taxon>
        <taxon>Bacillales</taxon>
        <taxon>Bacillaceae</taxon>
        <taxon>Heyndrickxia</taxon>
    </lineage>
</organism>
<name>A0AAW6STB2_9BACI</name>
<evidence type="ECO:0000313" key="1">
    <source>
        <dbReference type="EMBL" id="MDH5160605.1"/>
    </source>
</evidence>
<dbReference type="EMBL" id="JAROYP010000003">
    <property type="protein sequence ID" value="MDH5160605.1"/>
    <property type="molecule type" value="Genomic_DNA"/>
</dbReference>
<sequence length="233" mass="26803">MLSSNNEEADLLNTLTSIEESLVSYFEKHLFNDANGEIILREVDCWQGRADLVSAKIKGKFIMNLKQAEIISNLTNAQVVSLLHYNSPRTFKYIKNKLALTEETVKRSIRTLLKSQIIVKTENDSYVICKEFVLPKVEFNAFEAKLHNWKRALYQSTQYHGFSQFSWVIMPEKFIKPALQNKVYFEENGIGLLGITNTGSKTLYIKALKNQPRKKAFHLVGIGKAMQQFLNMM</sequence>
<dbReference type="RefSeq" id="WP_280616193.1">
    <property type="nucleotide sequence ID" value="NZ_JAROYP010000003.1"/>
</dbReference>
<dbReference type="AlphaFoldDB" id="A0AAW6STB2"/>
<reference evidence="1" key="1">
    <citation type="submission" date="2023-03" db="EMBL/GenBank/DDBJ databases">
        <title>Bacterial isolates from washroom surfaces on a university campus.</title>
        <authorList>
            <person name="Holman D.B."/>
            <person name="Gzyl K.E."/>
            <person name="Taheri A.E."/>
        </authorList>
    </citation>
    <scope>NUCLEOTIDE SEQUENCE</scope>
    <source>
        <strain evidence="1">RD03</strain>
    </source>
</reference>
<proteinExistence type="predicted"/>